<reference evidence="1 2" key="1">
    <citation type="submission" date="2018-11" db="EMBL/GenBank/DDBJ databases">
        <title>Species Designations Belie Phenotypic and Genotypic Heterogeneity in Oral Streptococci.</title>
        <authorList>
            <person name="Velsko I."/>
        </authorList>
    </citation>
    <scope>NUCLEOTIDE SEQUENCE [LARGE SCALE GENOMIC DNA]</scope>
    <source>
        <strain evidence="1 2">KLC12</strain>
    </source>
</reference>
<comment type="caution">
    <text evidence="1">The sequence shown here is derived from an EMBL/GenBank/DDBJ whole genome shotgun (WGS) entry which is preliminary data.</text>
</comment>
<dbReference type="EMBL" id="RJNT01000021">
    <property type="protein sequence ID" value="RSI84443.1"/>
    <property type="molecule type" value="Genomic_DNA"/>
</dbReference>
<organism evidence="1 2">
    <name type="scientific">Streptococcus mitis</name>
    <dbReference type="NCBI Taxonomy" id="28037"/>
    <lineage>
        <taxon>Bacteria</taxon>
        <taxon>Bacillati</taxon>
        <taxon>Bacillota</taxon>
        <taxon>Bacilli</taxon>
        <taxon>Lactobacillales</taxon>
        <taxon>Streptococcaceae</taxon>
        <taxon>Streptococcus</taxon>
        <taxon>Streptococcus mitis group</taxon>
    </lineage>
</organism>
<evidence type="ECO:0000313" key="1">
    <source>
        <dbReference type="EMBL" id="RSI84443.1"/>
    </source>
</evidence>
<accession>A0A3R9KH44</accession>
<dbReference type="Proteomes" id="UP000267691">
    <property type="component" value="Unassembled WGS sequence"/>
</dbReference>
<proteinExistence type="predicted"/>
<protein>
    <submittedName>
        <fullName evidence="1">Uncharacterized protein</fullName>
    </submittedName>
</protein>
<sequence length="133" mass="14919">MSAIQPQPAGSNQLQRLRALQEESKTKAQNAKMTAFKDIIGIYVGTPSREHFPKIKDENGKAVKDERGRDLRSDTSDGYTHTLTEFGTSKMIQIVLPKEFNLQLMNAYKLAGLGYDIKGSMFFIEKEGTIANY</sequence>
<dbReference type="AlphaFoldDB" id="A0A3R9KH44"/>
<name>A0A3R9KH44_STRMT</name>
<evidence type="ECO:0000313" key="2">
    <source>
        <dbReference type="Proteomes" id="UP000267691"/>
    </source>
</evidence>
<gene>
    <name evidence="1" type="ORF">D8853_10050</name>
</gene>
<dbReference type="RefSeq" id="WP_125444096.1">
    <property type="nucleotide sequence ID" value="NZ_RJNT01000021.1"/>
</dbReference>